<dbReference type="Gene3D" id="4.10.900.10">
    <property type="entry name" value="TCF3-CBD (Catenin binding domain)"/>
    <property type="match status" value="1"/>
</dbReference>
<name>A0A8D0KY89_STROC</name>
<dbReference type="InterPro" id="IPR000233">
    <property type="entry name" value="Cadherin_Y-type_LIR"/>
</dbReference>
<evidence type="ECO:0000259" key="6">
    <source>
        <dbReference type="Pfam" id="PF01049"/>
    </source>
</evidence>
<protein>
    <recommendedName>
        <fullName evidence="6">Cadherin Y-type LIR-motif domain-containing protein</fullName>
    </recommendedName>
</protein>
<evidence type="ECO:0000256" key="2">
    <source>
        <dbReference type="ARBA" id="ARBA00022475"/>
    </source>
</evidence>
<dbReference type="GO" id="GO:0007156">
    <property type="term" value="P:homophilic cell adhesion via plasma membrane adhesion molecules"/>
    <property type="evidence" value="ECO:0007669"/>
    <property type="project" value="InterPro"/>
</dbReference>
<dbReference type="InterPro" id="IPR009122">
    <property type="entry name" value="Desmosomal_cadherin"/>
</dbReference>
<reference evidence="7" key="2">
    <citation type="submission" date="2025-09" db="UniProtKB">
        <authorList>
            <consortium name="Ensembl"/>
        </authorList>
    </citation>
    <scope>IDENTIFICATION</scope>
</reference>
<keyword evidence="5" id="KW-0325">Glycoprotein</keyword>
<comment type="subcellular location">
    <subcellularLocation>
        <location evidence="1">Cell membrane</location>
    </subcellularLocation>
</comment>
<evidence type="ECO:0000256" key="5">
    <source>
        <dbReference type="ARBA" id="ARBA00023180"/>
    </source>
</evidence>
<dbReference type="GO" id="GO:0005886">
    <property type="term" value="C:plasma membrane"/>
    <property type="evidence" value="ECO:0007669"/>
    <property type="project" value="UniProtKB-SubCell"/>
</dbReference>
<dbReference type="Pfam" id="PF01049">
    <property type="entry name" value="CADH_Y-type_LIR"/>
    <property type="match status" value="1"/>
</dbReference>
<dbReference type="Ensembl" id="ENSSOCT00000019014.1">
    <property type="protein sequence ID" value="ENSSOCP00000018541.1"/>
    <property type="gene ID" value="ENSSOCG00000013896.1"/>
</dbReference>
<accession>A0A8D0KY89</accession>
<evidence type="ECO:0000256" key="4">
    <source>
        <dbReference type="ARBA" id="ARBA00022989"/>
    </source>
</evidence>
<keyword evidence="2" id="KW-1003">Cell membrane</keyword>
<sequence>MWQKSGSEHKPATVLGKAGSAGPEDLAVFTPGTGAGARMYTDTCASTGSNSIADAAFRLSWPWKHAVSFADEDEAQAANDCLLVYSQGESGSPHGSIGCCSFIEGDLDDHFLDDLGDKFKTLAEICIGRHINMKDGISRNESGFGESTLSKEVVTETFASRSGQHDVQPLPTAHTETNFTMTETSYSAGTPARSATVFLDPQLKENIVVTERVLAPASSLQGMPGPLQAWWCPAPLCPCVSRLRLFLET</sequence>
<reference evidence="7" key="1">
    <citation type="submission" date="2025-08" db="UniProtKB">
        <authorList>
            <consortium name="Ensembl"/>
        </authorList>
    </citation>
    <scope>IDENTIFICATION</scope>
</reference>
<dbReference type="InterPro" id="IPR027397">
    <property type="entry name" value="Catenin-bd_sf"/>
</dbReference>
<keyword evidence="4" id="KW-1133">Transmembrane helix</keyword>
<evidence type="ECO:0000256" key="3">
    <source>
        <dbReference type="ARBA" id="ARBA00022692"/>
    </source>
</evidence>
<proteinExistence type="predicted"/>
<evidence type="ECO:0000313" key="7">
    <source>
        <dbReference type="Ensembl" id="ENSSOCP00000018541.1"/>
    </source>
</evidence>
<evidence type="ECO:0000256" key="1">
    <source>
        <dbReference type="ARBA" id="ARBA00004236"/>
    </source>
</evidence>
<keyword evidence="3" id="KW-0812">Transmembrane</keyword>
<dbReference type="FunFam" id="4.10.900.10:FF:000003">
    <property type="entry name" value="Desmoglein 1"/>
    <property type="match status" value="1"/>
</dbReference>
<evidence type="ECO:0000313" key="8">
    <source>
        <dbReference type="Proteomes" id="UP000694551"/>
    </source>
</evidence>
<dbReference type="Proteomes" id="UP000694551">
    <property type="component" value="Unplaced"/>
</dbReference>
<dbReference type="PRINTS" id="PR01818">
    <property type="entry name" value="DESMOCADHERN"/>
</dbReference>
<dbReference type="AlphaFoldDB" id="A0A8D0KY89"/>
<keyword evidence="4" id="KW-0472">Membrane</keyword>
<organism evidence="7 8">
    <name type="scientific">Strix occidentalis caurina</name>
    <name type="common">northern spotted owl</name>
    <dbReference type="NCBI Taxonomy" id="311401"/>
    <lineage>
        <taxon>Eukaryota</taxon>
        <taxon>Metazoa</taxon>
        <taxon>Chordata</taxon>
        <taxon>Craniata</taxon>
        <taxon>Vertebrata</taxon>
        <taxon>Euteleostomi</taxon>
        <taxon>Archelosauria</taxon>
        <taxon>Archosauria</taxon>
        <taxon>Dinosauria</taxon>
        <taxon>Saurischia</taxon>
        <taxon>Theropoda</taxon>
        <taxon>Coelurosauria</taxon>
        <taxon>Aves</taxon>
        <taxon>Neognathae</taxon>
        <taxon>Neoaves</taxon>
        <taxon>Telluraves</taxon>
        <taxon>Strigiformes</taxon>
        <taxon>Strigidae</taxon>
        <taxon>Strix</taxon>
    </lineage>
</organism>
<feature type="domain" description="Cadherin Y-type LIR-motif" evidence="6">
    <location>
        <begin position="70"/>
        <end position="126"/>
    </location>
</feature>
<dbReference type="GO" id="GO:0005509">
    <property type="term" value="F:calcium ion binding"/>
    <property type="evidence" value="ECO:0007669"/>
    <property type="project" value="InterPro"/>
</dbReference>
<dbReference type="PRINTS" id="PR01819">
    <property type="entry name" value="DESMOGLEIN"/>
</dbReference>
<keyword evidence="8" id="KW-1185">Reference proteome</keyword>